<dbReference type="Proteomes" id="UP000789831">
    <property type="component" value="Unassembled WGS sequence"/>
</dbReference>
<dbReference type="GO" id="GO:0005869">
    <property type="term" value="C:dynactin complex"/>
    <property type="evidence" value="ECO:0007669"/>
    <property type="project" value="InterPro"/>
</dbReference>
<dbReference type="PANTHER" id="PTHR28360:SF1">
    <property type="entry name" value="DYNACTIN SUBUNIT 3"/>
    <property type="match status" value="1"/>
</dbReference>
<dbReference type="AlphaFoldDB" id="A0A9N9ABL8"/>
<evidence type="ECO:0000313" key="2">
    <source>
        <dbReference type="Proteomes" id="UP000789831"/>
    </source>
</evidence>
<gene>
    <name evidence="1" type="ORF">AGERDE_LOCUS5403</name>
</gene>
<dbReference type="GO" id="GO:0061640">
    <property type="term" value="P:cytoskeleton-dependent cytokinesis"/>
    <property type="evidence" value="ECO:0007669"/>
    <property type="project" value="InterPro"/>
</dbReference>
<accession>A0A9N9ABL8</accession>
<name>A0A9N9ABL8_9GLOM</name>
<dbReference type="InterPro" id="IPR009991">
    <property type="entry name" value="DCTN3"/>
</dbReference>
<dbReference type="Pfam" id="PF07426">
    <property type="entry name" value="Dynactin_p22"/>
    <property type="match status" value="1"/>
</dbReference>
<dbReference type="PANTHER" id="PTHR28360">
    <property type="entry name" value="DYNACTIN SUBUNIT 3"/>
    <property type="match status" value="1"/>
</dbReference>
<evidence type="ECO:0000313" key="1">
    <source>
        <dbReference type="EMBL" id="CAG8524405.1"/>
    </source>
</evidence>
<reference evidence="1" key="1">
    <citation type="submission" date="2021-06" db="EMBL/GenBank/DDBJ databases">
        <authorList>
            <person name="Kallberg Y."/>
            <person name="Tangrot J."/>
            <person name="Rosling A."/>
        </authorList>
    </citation>
    <scope>NUCLEOTIDE SEQUENCE</scope>
    <source>
        <strain evidence="1">MT106</strain>
    </source>
</reference>
<organism evidence="1 2">
    <name type="scientific">Ambispora gerdemannii</name>
    <dbReference type="NCBI Taxonomy" id="144530"/>
    <lineage>
        <taxon>Eukaryota</taxon>
        <taxon>Fungi</taxon>
        <taxon>Fungi incertae sedis</taxon>
        <taxon>Mucoromycota</taxon>
        <taxon>Glomeromycotina</taxon>
        <taxon>Glomeromycetes</taxon>
        <taxon>Archaeosporales</taxon>
        <taxon>Ambisporaceae</taxon>
        <taxon>Ambispora</taxon>
    </lineage>
</organism>
<comment type="caution">
    <text evidence="1">The sequence shown here is derived from an EMBL/GenBank/DDBJ whole genome shotgun (WGS) entry which is preliminary data.</text>
</comment>
<dbReference type="OrthoDB" id="16729at2759"/>
<proteinExistence type="predicted"/>
<sequence>MESSELVKRLSLLEDKKKQLLGSIYTANESGSYTTQEDIPTEKLTLYNMVNAEDTISETISWNVFDIRVHHLEKSVYGFDPVTKKAVQHVATTKTTTDNENDIVKEVDNLKETDNVKRTNNETKTHQDKLKETLSLLRRVDEVKKQFQTIIRERDGLKSFLEQYDQVSEYVSPFKDAVDMERAILTTEAKAEIIIASEEELYGVAENLKQIEELQGIIDSEEFKGLDRLFPLLTPIEANHVNQAARTNEVSTRITHLLDRYNRIINTLSEIFIAWDSILTIIDMEISALERKARE</sequence>
<dbReference type="EMBL" id="CAJVPL010000721">
    <property type="protein sequence ID" value="CAG8524405.1"/>
    <property type="molecule type" value="Genomic_DNA"/>
</dbReference>
<protein>
    <submittedName>
        <fullName evidence="1">12416_t:CDS:1</fullName>
    </submittedName>
</protein>
<keyword evidence="2" id="KW-1185">Reference proteome</keyword>